<comment type="caution">
    <text evidence="3">The sequence shown here is derived from an EMBL/GenBank/DDBJ whole genome shotgun (WGS) entry which is preliminary data.</text>
</comment>
<dbReference type="AlphaFoldDB" id="A0A815TYU4"/>
<evidence type="ECO:0000313" key="2">
    <source>
        <dbReference type="EMBL" id="CAF1402955.1"/>
    </source>
</evidence>
<accession>A0A815TYU4</accession>
<feature type="region of interest" description="Disordered" evidence="1">
    <location>
        <begin position="1"/>
        <end position="24"/>
    </location>
</feature>
<evidence type="ECO:0000313" key="3">
    <source>
        <dbReference type="EMBL" id="CAF1513480.1"/>
    </source>
</evidence>
<feature type="compositionally biased region" description="Polar residues" evidence="1">
    <location>
        <begin position="1"/>
        <end position="11"/>
    </location>
</feature>
<evidence type="ECO:0000313" key="4">
    <source>
        <dbReference type="Proteomes" id="UP000663828"/>
    </source>
</evidence>
<sequence length="79" mass="8906">MSNIIPSDTQLTAPAPAPAPTTTTENELDDLVSQLRQTINKGDWLVQNTSKKWEEENPELAKQWREALKANQTDDTIEQ</sequence>
<evidence type="ECO:0000256" key="1">
    <source>
        <dbReference type="SAM" id="MobiDB-lite"/>
    </source>
</evidence>
<protein>
    <submittedName>
        <fullName evidence="3">Uncharacterized protein</fullName>
    </submittedName>
</protein>
<proteinExistence type="predicted"/>
<keyword evidence="4" id="KW-1185">Reference proteome</keyword>
<dbReference type="Proteomes" id="UP000663828">
    <property type="component" value="Unassembled WGS sequence"/>
</dbReference>
<reference evidence="3" key="1">
    <citation type="submission" date="2021-02" db="EMBL/GenBank/DDBJ databases">
        <authorList>
            <person name="Nowell W R."/>
        </authorList>
    </citation>
    <scope>NUCLEOTIDE SEQUENCE</scope>
</reference>
<dbReference type="OrthoDB" id="691673at2759"/>
<dbReference type="EMBL" id="CAJNOJ010000330">
    <property type="protein sequence ID" value="CAF1402955.1"/>
    <property type="molecule type" value="Genomic_DNA"/>
</dbReference>
<dbReference type="Proteomes" id="UP000663852">
    <property type="component" value="Unassembled WGS sequence"/>
</dbReference>
<organism evidence="3 4">
    <name type="scientific">Adineta ricciae</name>
    <name type="common">Rotifer</name>
    <dbReference type="NCBI Taxonomy" id="249248"/>
    <lineage>
        <taxon>Eukaryota</taxon>
        <taxon>Metazoa</taxon>
        <taxon>Spiralia</taxon>
        <taxon>Gnathifera</taxon>
        <taxon>Rotifera</taxon>
        <taxon>Eurotatoria</taxon>
        <taxon>Bdelloidea</taxon>
        <taxon>Adinetida</taxon>
        <taxon>Adinetidae</taxon>
        <taxon>Adineta</taxon>
    </lineage>
</organism>
<dbReference type="EMBL" id="CAJNOR010004582">
    <property type="protein sequence ID" value="CAF1513480.1"/>
    <property type="molecule type" value="Genomic_DNA"/>
</dbReference>
<name>A0A815TYU4_ADIRI</name>
<gene>
    <name evidence="2" type="ORF">EDS130_LOCUS36145</name>
    <name evidence="3" type="ORF">XAT740_LOCUS40354</name>
</gene>